<dbReference type="AlphaFoldDB" id="A0A944QUW6"/>
<dbReference type="EMBL" id="JAHHGM010000018">
    <property type="protein sequence ID" value="MBT2990572.1"/>
    <property type="molecule type" value="Genomic_DNA"/>
</dbReference>
<dbReference type="SUPFAM" id="SSF161098">
    <property type="entry name" value="MetI-like"/>
    <property type="match status" value="1"/>
</dbReference>
<organism evidence="9 10">
    <name type="scientific">Candidatus Thiodiazotropha taylori</name>
    <dbReference type="NCBI Taxonomy" id="2792791"/>
    <lineage>
        <taxon>Bacteria</taxon>
        <taxon>Pseudomonadati</taxon>
        <taxon>Pseudomonadota</taxon>
        <taxon>Gammaproteobacteria</taxon>
        <taxon>Chromatiales</taxon>
        <taxon>Sedimenticolaceae</taxon>
        <taxon>Candidatus Thiodiazotropha</taxon>
    </lineage>
</organism>
<dbReference type="InterPro" id="IPR005769">
    <property type="entry name" value="PhnE/PtxC"/>
</dbReference>
<proteinExistence type="inferred from homology"/>
<gene>
    <name evidence="9" type="primary">phnE</name>
    <name evidence="9" type="ORF">KME65_16570</name>
</gene>
<dbReference type="InterPro" id="IPR035906">
    <property type="entry name" value="MetI-like_sf"/>
</dbReference>
<keyword evidence="6 7" id="KW-0472">Membrane</keyword>
<evidence type="ECO:0000313" key="10">
    <source>
        <dbReference type="Proteomes" id="UP000770889"/>
    </source>
</evidence>
<evidence type="ECO:0000256" key="6">
    <source>
        <dbReference type="ARBA" id="ARBA00023136"/>
    </source>
</evidence>
<comment type="subcellular location">
    <subcellularLocation>
        <location evidence="1 7">Cell membrane</location>
        <topology evidence="1 7">Multi-pass membrane protein</topology>
    </subcellularLocation>
</comment>
<keyword evidence="2 7" id="KW-0813">Transport</keyword>
<accession>A0A944QUW6</accession>
<dbReference type="Proteomes" id="UP000770889">
    <property type="component" value="Unassembled WGS sequence"/>
</dbReference>
<name>A0A944QUW6_9GAMM</name>
<dbReference type="Gene3D" id="1.10.3720.10">
    <property type="entry name" value="MetI-like"/>
    <property type="match status" value="1"/>
</dbReference>
<keyword evidence="5 7" id="KW-1133">Transmembrane helix</keyword>
<dbReference type="GO" id="GO:0015416">
    <property type="term" value="F:ABC-type phosphonate transporter activity"/>
    <property type="evidence" value="ECO:0007669"/>
    <property type="project" value="InterPro"/>
</dbReference>
<evidence type="ECO:0000256" key="5">
    <source>
        <dbReference type="ARBA" id="ARBA00022989"/>
    </source>
</evidence>
<evidence type="ECO:0000256" key="7">
    <source>
        <dbReference type="RuleBase" id="RU363032"/>
    </source>
</evidence>
<sequence length="332" mass="36806">MSTDIPGRSWEQWELHRTVTPKNIFILFVAIILLSISAHNTEMDKAFVETGKAALSMAGIGESQVLDGAVRFGSKAFPLQISDRTAVNRLEGFDRDNPPLFSYIEVAEDKEYDALTDTWTTETTEFLVEPIGYLTKVLAKMWETIEMGFWGTAISVMISLPLGILSSRNYTPHRIVYTIARGWLSFHRAMPELIIALFLVLMYGFGPIAGVLALAIHTSGVLGKFFADEIENAPPGPQTALAASGANTMKVLRFAVFPHVLPAWIAYVQYIFERNIRTATVLGIVGAGGIGMELKGRWDLFDYSHVSTILLVIFITVVALEMISQKLRTKTL</sequence>
<dbReference type="GO" id="GO:0005886">
    <property type="term" value="C:plasma membrane"/>
    <property type="evidence" value="ECO:0007669"/>
    <property type="project" value="UniProtKB-SubCell"/>
</dbReference>
<feature type="transmembrane region" description="Helical" evidence="7">
    <location>
        <begin position="303"/>
        <end position="323"/>
    </location>
</feature>
<comment type="similarity">
    <text evidence="7">Belongs to the binding-protein-dependent transport system permease family.</text>
</comment>
<feature type="domain" description="ABC transmembrane type-1" evidence="8">
    <location>
        <begin position="141"/>
        <end position="324"/>
    </location>
</feature>
<keyword evidence="3" id="KW-1003">Cell membrane</keyword>
<dbReference type="PANTHER" id="PTHR30043:SF1">
    <property type="entry name" value="ABC TRANSPORT SYSTEM PERMEASE PROTEIN P69"/>
    <property type="match status" value="1"/>
</dbReference>
<dbReference type="InterPro" id="IPR000515">
    <property type="entry name" value="MetI-like"/>
</dbReference>
<dbReference type="CDD" id="cd06261">
    <property type="entry name" value="TM_PBP2"/>
    <property type="match status" value="1"/>
</dbReference>
<evidence type="ECO:0000256" key="4">
    <source>
        <dbReference type="ARBA" id="ARBA00022692"/>
    </source>
</evidence>
<feature type="transmembrane region" description="Helical" evidence="7">
    <location>
        <begin position="193"/>
        <end position="216"/>
    </location>
</feature>
<feature type="transmembrane region" description="Helical" evidence="7">
    <location>
        <begin position="251"/>
        <end position="272"/>
    </location>
</feature>
<evidence type="ECO:0000256" key="1">
    <source>
        <dbReference type="ARBA" id="ARBA00004651"/>
    </source>
</evidence>
<dbReference type="PANTHER" id="PTHR30043">
    <property type="entry name" value="PHOSPHONATES TRANSPORT SYSTEM PERMEASE PROTEIN"/>
    <property type="match status" value="1"/>
</dbReference>
<dbReference type="Pfam" id="PF00528">
    <property type="entry name" value="BPD_transp_1"/>
    <property type="match status" value="1"/>
</dbReference>
<comment type="caution">
    <text evidence="9">The sequence shown here is derived from an EMBL/GenBank/DDBJ whole genome shotgun (WGS) entry which is preliminary data.</text>
</comment>
<evidence type="ECO:0000256" key="2">
    <source>
        <dbReference type="ARBA" id="ARBA00022448"/>
    </source>
</evidence>
<protein>
    <submittedName>
        <fullName evidence="9">Phosphonate ABC transporter, permease protein PhnE</fullName>
    </submittedName>
</protein>
<dbReference type="PROSITE" id="PS50928">
    <property type="entry name" value="ABC_TM1"/>
    <property type="match status" value="1"/>
</dbReference>
<evidence type="ECO:0000259" key="8">
    <source>
        <dbReference type="PROSITE" id="PS50928"/>
    </source>
</evidence>
<evidence type="ECO:0000313" key="9">
    <source>
        <dbReference type="EMBL" id="MBT2990572.1"/>
    </source>
</evidence>
<dbReference type="NCBIfam" id="TIGR01097">
    <property type="entry name" value="PhnE"/>
    <property type="match status" value="1"/>
</dbReference>
<keyword evidence="4 7" id="KW-0812">Transmembrane</keyword>
<evidence type="ECO:0000256" key="3">
    <source>
        <dbReference type="ARBA" id="ARBA00022475"/>
    </source>
</evidence>
<reference evidence="9 10" key="1">
    <citation type="submission" date="2021-05" db="EMBL/GenBank/DDBJ databases">
        <title>Genetic and Functional Diversity in Clade A Lucinid endosymbionts from the Bahamas.</title>
        <authorList>
            <person name="Giani N.M."/>
            <person name="Engel A.S."/>
            <person name="Campbell B.J."/>
        </authorList>
    </citation>
    <scope>NUCLEOTIDE SEQUENCE [LARGE SCALE GENOMIC DNA]</scope>
    <source>
        <strain evidence="9">LUC16012Gg_MoonRockCtena</strain>
    </source>
</reference>
<feature type="transmembrane region" description="Helical" evidence="7">
    <location>
        <begin position="20"/>
        <end position="38"/>
    </location>
</feature>